<comment type="subcellular location">
    <subcellularLocation>
        <location evidence="9">Cytoplasm</location>
    </subcellularLocation>
</comment>
<feature type="binding site" evidence="9">
    <location>
        <position position="67"/>
    </location>
    <ligand>
        <name>ATP</name>
        <dbReference type="ChEBI" id="CHEBI:30616"/>
    </ligand>
</feature>
<feature type="region of interest" description="Large ATPase domain (RuvB-L)" evidence="9">
    <location>
        <begin position="2"/>
        <end position="182"/>
    </location>
</feature>
<feature type="domain" description="AAA+ ATPase" evidence="10">
    <location>
        <begin position="52"/>
        <end position="183"/>
    </location>
</feature>
<evidence type="ECO:0000256" key="4">
    <source>
        <dbReference type="ARBA" id="ARBA00022801"/>
    </source>
</evidence>
<dbReference type="Pfam" id="PF17864">
    <property type="entry name" value="AAA_lid_4"/>
    <property type="match status" value="1"/>
</dbReference>
<dbReference type="PANTHER" id="PTHR42848">
    <property type="match status" value="1"/>
</dbReference>
<dbReference type="InterPro" id="IPR036390">
    <property type="entry name" value="WH_DNA-bd_sf"/>
</dbReference>
<dbReference type="GO" id="GO:0005737">
    <property type="term" value="C:cytoplasm"/>
    <property type="evidence" value="ECO:0007669"/>
    <property type="project" value="UniProtKB-SubCell"/>
</dbReference>
<dbReference type="GO" id="GO:0006310">
    <property type="term" value="P:DNA recombination"/>
    <property type="evidence" value="ECO:0007669"/>
    <property type="project" value="UniProtKB-UniRule"/>
</dbReference>
<dbReference type="SUPFAM" id="SSF46785">
    <property type="entry name" value="Winged helix' DNA-binding domain"/>
    <property type="match status" value="1"/>
</dbReference>
<comment type="domain">
    <text evidence="9">Has 3 domains, the large (RuvB-L) and small ATPase (RuvB-S) domains and the C-terminal head (RuvB-H) domain. The head domain binds DNA, while the ATPase domains jointly bind ATP, ADP or are empty depending on the state of the subunit in the translocation cycle. During a single DNA translocation step the structure of each domain remains the same, but their relative positions change.</text>
</comment>
<keyword evidence="11" id="KW-0347">Helicase</keyword>
<dbReference type="STRING" id="1121326.CLMAG_08130"/>
<dbReference type="PATRIC" id="fig|1121326.3.peg.771"/>
<dbReference type="OrthoDB" id="9804478at2"/>
<dbReference type="GO" id="GO:0016887">
    <property type="term" value="F:ATP hydrolysis activity"/>
    <property type="evidence" value="ECO:0007669"/>
    <property type="project" value="RHEA"/>
</dbReference>
<dbReference type="Pfam" id="PF05496">
    <property type="entry name" value="RuvB_N"/>
    <property type="match status" value="1"/>
</dbReference>
<evidence type="ECO:0000256" key="3">
    <source>
        <dbReference type="ARBA" id="ARBA00022763"/>
    </source>
</evidence>
<evidence type="ECO:0000256" key="6">
    <source>
        <dbReference type="ARBA" id="ARBA00023125"/>
    </source>
</evidence>
<evidence type="ECO:0000256" key="7">
    <source>
        <dbReference type="ARBA" id="ARBA00023172"/>
    </source>
</evidence>
<evidence type="ECO:0000313" key="11">
    <source>
        <dbReference type="EMBL" id="KZL93762.1"/>
    </source>
</evidence>
<dbReference type="InterPro" id="IPR036388">
    <property type="entry name" value="WH-like_DNA-bd_sf"/>
</dbReference>
<dbReference type="Gene3D" id="1.10.8.60">
    <property type="match status" value="1"/>
</dbReference>
<accession>A0A161YRX9</accession>
<evidence type="ECO:0000256" key="9">
    <source>
        <dbReference type="HAMAP-Rule" id="MF_00016"/>
    </source>
</evidence>
<dbReference type="SUPFAM" id="SSF52540">
    <property type="entry name" value="P-loop containing nucleoside triphosphate hydrolases"/>
    <property type="match status" value="1"/>
</dbReference>
<evidence type="ECO:0000256" key="5">
    <source>
        <dbReference type="ARBA" id="ARBA00022840"/>
    </source>
</evidence>
<comment type="catalytic activity">
    <reaction evidence="9">
        <text>ATP + H2O = ADP + phosphate + H(+)</text>
        <dbReference type="Rhea" id="RHEA:13065"/>
        <dbReference type="ChEBI" id="CHEBI:15377"/>
        <dbReference type="ChEBI" id="CHEBI:15378"/>
        <dbReference type="ChEBI" id="CHEBI:30616"/>
        <dbReference type="ChEBI" id="CHEBI:43474"/>
        <dbReference type="ChEBI" id="CHEBI:456216"/>
    </reaction>
</comment>
<feature type="binding site" evidence="9">
    <location>
        <position position="22"/>
    </location>
    <ligand>
        <name>ATP</name>
        <dbReference type="ChEBI" id="CHEBI:30616"/>
    </ligand>
</feature>
<evidence type="ECO:0000256" key="2">
    <source>
        <dbReference type="ARBA" id="ARBA00022741"/>
    </source>
</evidence>
<dbReference type="InterPro" id="IPR027417">
    <property type="entry name" value="P-loop_NTPase"/>
</dbReference>
<evidence type="ECO:0000259" key="10">
    <source>
        <dbReference type="SMART" id="SM00382"/>
    </source>
</evidence>
<dbReference type="SMART" id="SM00382">
    <property type="entry name" value="AAA"/>
    <property type="match status" value="1"/>
</dbReference>
<keyword evidence="7 9" id="KW-0233">DNA recombination</keyword>
<gene>
    <name evidence="9 11" type="primary">ruvB</name>
    <name evidence="11" type="ORF">CLMAG_08130</name>
</gene>
<evidence type="ECO:0000313" key="12">
    <source>
        <dbReference type="Proteomes" id="UP000076603"/>
    </source>
</evidence>
<dbReference type="GO" id="GO:0009378">
    <property type="term" value="F:four-way junction helicase activity"/>
    <property type="evidence" value="ECO:0007669"/>
    <property type="project" value="InterPro"/>
</dbReference>
<dbReference type="Pfam" id="PF05491">
    <property type="entry name" value="WHD_RuvB"/>
    <property type="match status" value="1"/>
</dbReference>
<sequence>MENRIVTPLNIEEDGDHEYSLRPKKISEYIGQRKVKDKLKIFIEAAKKRKEALDHVLLYGPPGLGKTTLANIIAMEMGGTLKVTSGPAIERAGDLAAILTGLNDYDVLFIDEIHRLNRNVEEILYPAMEDYALDIVIGKGASAKSIRLDLPKFTLIGATTRVGLLTSPLRDRFGVLCPMEFYEDDELKEIMVRSAKIFNVPITEDAACEIGRRSRGTPRIANRLLKRVRDYSDVKGTGIIDIHTAQAALELLDVDKEGFDSIDNKILTAIIDNFNGGPVGLETLSYFIGEELDTIQDVYEPYLLQKGFIIRTPRGRVASDSAYKHLNRSKKLGKQTVEQYSIFEKEDM</sequence>
<keyword evidence="1 9" id="KW-0963">Cytoplasm</keyword>
<feature type="region of interest" description="Small ATPAse domain (RuvB-S)" evidence="9">
    <location>
        <begin position="183"/>
        <end position="253"/>
    </location>
</feature>
<dbReference type="AlphaFoldDB" id="A0A161YRX9"/>
<comment type="caution">
    <text evidence="9">Lacks conserved residue(s) required for the propagation of feature annotation.</text>
</comment>
<dbReference type="RefSeq" id="WP_066618188.1">
    <property type="nucleotide sequence ID" value="NZ_FQXL01000012.1"/>
</dbReference>
<dbReference type="Proteomes" id="UP000076603">
    <property type="component" value="Unassembled WGS sequence"/>
</dbReference>
<keyword evidence="5 9" id="KW-0067">ATP-binding</keyword>
<dbReference type="EC" id="3.6.4.-" evidence="9"/>
<comment type="caution">
    <text evidence="11">The sequence shown here is derived from an EMBL/GenBank/DDBJ whole genome shotgun (WGS) entry which is preliminary data.</text>
</comment>
<keyword evidence="12" id="KW-1185">Reference proteome</keyword>
<dbReference type="InterPro" id="IPR041445">
    <property type="entry name" value="AAA_lid_4"/>
</dbReference>
<keyword evidence="2 9" id="KW-0547">Nucleotide-binding</keyword>
<dbReference type="HAMAP" id="MF_00016">
    <property type="entry name" value="DNA_HJ_migration_RuvB"/>
    <property type="match status" value="1"/>
</dbReference>
<organism evidence="11 12">
    <name type="scientific">Clostridium magnum DSM 2767</name>
    <dbReference type="NCBI Taxonomy" id="1121326"/>
    <lineage>
        <taxon>Bacteria</taxon>
        <taxon>Bacillati</taxon>
        <taxon>Bacillota</taxon>
        <taxon>Clostridia</taxon>
        <taxon>Eubacteriales</taxon>
        <taxon>Clostridiaceae</taxon>
        <taxon>Clostridium</taxon>
    </lineage>
</organism>
<dbReference type="CDD" id="cd00009">
    <property type="entry name" value="AAA"/>
    <property type="match status" value="1"/>
</dbReference>
<keyword evidence="6 9" id="KW-0238">DNA-binding</keyword>
<keyword evidence="8 9" id="KW-0234">DNA repair</keyword>
<feature type="binding site" evidence="9">
    <location>
        <position position="182"/>
    </location>
    <ligand>
        <name>ATP</name>
        <dbReference type="ChEBI" id="CHEBI:30616"/>
    </ligand>
</feature>
<dbReference type="InterPro" id="IPR003593">
    <property type="entry name" value="AAA+_ATPase"/>
</dbReference>
<dbReference type="NCBIfam" id="NF000868">
    <property type="entry name" value="PRK00080.1"/>
    <property type="match status" value="1"/>
</dbReference>
<dbReference type="NCBIfam" id="TIGR00635">
    <property type="entry name" value="ruvB"/>
    <property type="match status" value="1"/>
</dbReference>
<keyword evidence="3 9" id="KW-0227">DNA damage</keyword>
<feature type="binding site" evidence="9">
    <location>
        <position position="67"/>
    </location>
    <ligand>
        <name>Mg(2+)</name>
        <dbReference type="ChEBI" id="CHEBI:18420"/>
    </ligand>
</feature>
<comment type="function">
    <text evidence="9">The RuvA-RuvB-RuvC complex processes Holliday junction (HJ) DNA during genetic recombination and DNA repair, while the RuvA-RuvB complex plays an important role in the rescue of blocked DNA replication forks via replication fork reversal (RFR). RuvA specifically binds to HJ cruciform DNA, conferring on it an open structure. The RuvB hexamer acts as an ATP-dependent pump, pulling dsDNA into and through the RuvAB complex. RuvB forms 2 homohexamers on either side of HJ DNA bound by 1 or 2 RuvA tetramers; 4 subunits per hexamer contact DNA at a time. Coordinated motions by a converter formed by DNA-disengaged RuvB subunits stimulates ATP hydrolysis and nucleotide exchange. Immobilization of the converter enables RuvB to convert the ATP-contained energy into a lever motion, pulling 2 nucleotides of DNA out of the RuvA tetramer per ATP hydrolyzed, thus driving DNA branch migration. The RuvB motors rotate together with the DNA substrate, which together with the progressing nucleotide cycle form the mechanistic basis for DNA recombination by continuous HJ branch migration. Branch migration allows RuvC to scan DNA until it finds its consensus sequence, where it cleaves and resolves cruciform DNA.</text>
</comment>
<feature type="region of interest" description="Head domain (RuvB-H)" evidence="9">
    <location>
        <begin position="256"/>
        <end position="348"/>
    </location>
</feature>
<dbReference type="InterPro" id="IPR008824">
    <property type="entry name" value="RuvB-like_N"/>
</dbReference>
<feature type="binding site" evidence="9">
    <location>
        <position position="63"/>
    </location>
    <ligand>
        <name>ATP</name>
        <dbReference type="ChEBI" id="CHEBI:30616"/>
    </ligand>
</feature>
<dbReference type="InterPro" id="IPR004605">
    <property type="entry name" value="DNA_helicase_Holl-junc_RuvB"/>
</dbReference>
<feature type="binding site" evidence="9">
    <location>
        <position position="219"/>
    </location>
    <ligand>
        <name>ATP</name>
        <dbReference type="ChEBI" id="CHEBI:30616"/>
    </ligand>
</feature>
<feature type="binding site" evidence="9">
    <location>
        <begin position="129"/>
        <end position="131"/>
    </location>
    <ligand>
        <name>ATP</name>
        <dbReference type="ChEBI" id="CHEBI:30616"/>
    </ligand>
</feature>
<dbReference type="GO" id="GO:0006281">
    <property type="term" value="P:DNA repair"/>
    <property type="evidence" value="ECO:0007669"/>
    <property type="project" value="UniProtKB-UniRule"/>
</dbReference>
<dbReference type="Gene3D" id="3.40.50.300">
    <property type="entry name" value="P-loop containing nucleotide triphosphate hydrolases"/>
    <property type="match status" value="1"/>
</dbReference>
<feature type="binding site" evidence="9">
    <location>
        <position position="66"/>
    </location>
    <ligand>
        <name>ATP</name>
        <dbReference type="ChEBI" id="CHEBI:30616"/>
    </ligand>
</feature>
<comment type="subunit">
    <text evidence="9">Homohexamer. Forms an RuvA(8)-RuvB(12)-Holliday junction (HJ) complex. HJ DNA is sandwiched between 2 RuvA tetramers; dsDNA enters through RuvA and exits via RuvB. An RuvB hexamer assembles on each DNA strand where it exits the tetramer. Each RuvB hexamer is contacted by two RuvA subunits (via domain III) on 2 adjacent RuvB subunits; this complex drives branch migration. In the full resolvosome a probable DNA-RuvA(4)-RuvB(12)-RuvC(2) complex forms which resolves the HJ.</text>
</comment>
<proteinExistence type="inferred from homology"/>
<dbReference type="GO" id="GO:0048476">
    <property type="term" value="C:Holliday junction resolvase complex"/>
    <property type="evidence" value="ECO:0007669"/>
    <property type="project" value="UniProtKB-UniRule"/>
</dbReference>
<comment type="similarity">
    <text evidence="9">Belongs to the RuvB family.</text>
</comment>
<feature type="binding site" evidence="9">
    <location>
        <position position="172"/>
    </location>
    <ligand>
        <name>ATP</name>
        <dbReference type="ChEBI" id="CHEBI:30616"/>
    </ligand>
</feature>
<evidence type="ECO:0000256" key="8">
    <source>
        <dbReference type="ARBA" id="ARBA00023204"/>
    </source>
</evidence>
<feature type="binding site" evidence="9">
    <location>
        <position position="68"/>
    </location>
    <ligand>
        <name>ATP</name>
        <dbReference type="ChEBI" id="CHEBI:30616"/>
    </ligand>
</feature>
<reference evidence="11 12" key="1">
    <citation type="submission" date="2016-04" db="EMBL/GenBank/DDBJ databases">
        <title>Genome sequence of Clostridium magnum DSM 2767.</title>
        <authorList>
            <person name="Poehlein A."/>
            <person name="Uhlig R."/>
            <person name="Fischer R."/>
            <person name="Bahl H."/>
            <person name="Daniel R."/>
        </authorList>
    </citation>
    <scope>NUCLEOTIDE SEQUENCE [LARGE SCALE GENOMIC DNA]</scope>
    <source>
        <strain evidence="11 12">DSM 2767</strain>
    </source>
</reference>
<evidence type="ECO:0000256" key="1">
    <source>
        <dbReference type="ARBA" id="ARBA00022490"/>
    </source>
</evidence>
<dbReference type="EMBL" id="LWAE01000001">
    <property type="protein sequence ID" value="KZL93762.1"/>
    <property type="molecule type" value="Genomic_DNA"/>
</dbReference>
<dbReference type="Gene3D" id="1.10.10.10">
    <property type="entry name" value="Winged helix-like DNA-binding domain superfamily/Winged helix DNA-binding domain"/>
    <property type="match status" value="1"/>
</dbReference>
<dbReference type="PANTHER" id="PTHR42848:SF1">
    <property type="entry name" value="HOLLIDAY JUNCTION BRANCH MIGRATION COMPLEX SUBUNIT RUVB"/>
    <property type="match status" value="1"/>
</dbReference>
<feature type="binding site" evidence="9">
    <location>
        <position position="21"/>
    </location>
    <ligand>
        <name>ATP</name>
        <dbReference type="ChEBI" id="CHEBI:30616"/>
    </ligand>
</feature>
<dbReference type="GO" id="GO:0000400">
    <property type="term" value="F:four-way junction DNA binding"/>
    <property type="evidence" value="ECO:0007669"/>
    <property type="project" value="UniProtKB-UniRule"/>
</dbReference>
<feature type="binding site" evidence="9">
    <location>
        <position position="311"/>
    </location>
    <ligand>
        <name>DNA</name>
        <dbReference type="ChEBI" id="CHEBI:16991"/>
    </ligand>
</feature>
<keyword evidence="4 9" id="KW-0378">Hydrolase</keyword>
<protein>
    <recommendedName>
        <fullName evidence="9">Holliday junction branch migration complex subunit RuvB</fullName>
        <ecNumber evidence="9">3.6.4.-</ecNumber>
    </recommendedName>
</protein>
<dbReference type="InterPro" id="IPR008823">
    <property type="entry name" value="RuvB_wg_C"/>
</dbReference>
<feature type="binding site" evidence="9">
    <location>
        <position position="316"/>
    </location>
    <ligand>
        <name>DNA</name>
        <dbReference type="ChEBI" id="CHEBI:16991"/>
    </ligand>
</feature>
<name>A0A161YRX9_9CLOT</name>
<dbReference type="GO" id="GO:0005524">
    <property type="term" value="F:ATP binding"/>
    <property type="evidence" value="ECO:0007669"/>
    <property type="project" value="UniProtKB-UniRule"/>
</dbReference>